<name>A0AB39E104_9BURK</name>
<evidence type="ECO:0000256" key="2">
    <source>
        <dbReference type="SAM" id="Phobius"/>
    </source>
</evidence>
<keyword evidence="2" id="KW-0472">Membrane</keyword>
<feature type="compositionally biased region" description="Low complexity" evidence="1">
    <location>
        <begin position="92"/>
        <end position="126"/>
    </location>
</feature>
<sequence>MSATLELRVLSGLHREARCPAAHGHLVGADPACDIVLADTGLPARAARLVLGAEGWDLSPGDSEPNPDAVAATPYNQPLPLGPVWLTVAPADAPWATPPDAQASGAADAAPAEADATAPPAMDTAPGQDPDADRGNEAAPAFPAGARPATAEPAARPGRTHSWLRPLSLAAVGLAIAVALILAWLPSSVPTAPARTDPRIAAEQSIPKIQAALEHLGLASRLRVALAPGGATAQVTGWVRDPAERDALAAALAQVWPMPAMSISIETEVLRTARTILSGHAVTYEPRYDGEGRLSILGIAPDDAVRTEAIEAVRAQLPGMVVLGNTIQLAPAVAGALTRELAAAGLSGVTLTWERHRLDVDASKLDDDQMIPFDHILADFNRRFFDVAAQPDTERAATDTVPFGILSVVSGKTPFIVLEDGSKLLVGGTYRRYRLTGIEDKRLTFEGPRPAIVLR</sequence>
<protein>
    <submittedName>
        <fullName evidence="3">Type III secretion system inner membrane ring subunit SctD</fullName>
    </submittedName>
</protein>
<dbReference type="InterPro" id="IPR012843">
    <property type="entry name" value="YscD"/>
</dbReference>
<keyword evidence="2" id="KW-0812">Transmembrane</keyword>
<keyword evidence="2" id="KW-1133">Transmembrane helix</keyword>
<reference evidence="3" key="1">
    <citation type="submission" date="2024-05" db="EMBL/GenBank/DDBJ databases">
        <authorList>
            <person name="Luo Y.-C."/>
            <person name="Nicholds J."/>
            <person name="Mortimer T."/>
            <person name="Maboni G."/>
        </authorList>
    </citation>
    <scope>NUCLEOTIDE SEQUENCE</scope>
    <source>
        <strain evidence="3">145852</strain>
    </source>
</reference>
<feature type="transmembrane region" description="Helical" evidence="2">
    <location>
        <begin position="166"/>
        <end position="185"/>
    </location>
</feature>
<dbReference type="NCBIfam" id="TIGR02500">
    <property type="entry name" value="type_III_yscD"/>
    <property type="match status" value="1"/>
</dbReference>
<feature type="region of interest" description="Disordered" evidence="1">
    <location>
        <begin position="92"/>
        <end position="159"/>
    </location>
</feature>
<evidence type="ECO:0000313" key="3">
    <source>
        <dbReference type="EMBL" id="XDJ60397.1"/>
    </source>
</evidence>
<organism evidence="3">
    <name type="scientific">Castellaniella ginsengisoli</name>
    <dbReference type="NCBI Taxonomy" id="546114"/>
    <lineage>
        <taxon>Bacteria</taxon>
        <taxon>Pseudomonadati</taxon>
        <taxon>Pseudomonadota</taxon>
        <taxon>Betaproteobacteria</taxon>
        <taxon>Burkholderiales</taxon>
        <taxon>Alcaligenaceae</taxon>
        <taxon>Castellaniella</taxon>
    </lineage>
</organism>
<dbReference type="EMBL" id="CP158259">
    <property type="protein sequence ID" value="XDJ60397.1"/>
    <property type="molecule type" value="Genomic_DNA"/>
</dbReference>
<dbReference type="PROSITE" id="PS00435">
    <property type="entry name" value="PEROXIDASE_1"/>
    <property type="match status" value="1"/>
</dbReference>
<accession>A0AB39E104</accession>
<dbReference type="InterPro" id="IPR019793">
    <property type="entry name" value="Peroxidases_heam-ligand_BS"/>
</dbReference>
<gene>
    <name evidence="3" type="primary">sctD</name>
    <name evidence="3" type="ORF">ABRY92_10360</name>
</gene>
<feature type="compositionally biased region" description="Low complexity" evidence="1">
    <location>
        <begin position="138"/>
        <end position="157"/>
    </location>
</feature>
<dbReference type="AlphaFoldDB" id="A0AB39E104"/>
<dbReference type="RefSeq" id="WP_368648641.1">
    <property type="nucleotide sequence ID" value="NZ_CP158259.1"/>
</dbReference>
<evidence type="ECO:0000256" key="1">
    <source>
        <dbReference type="SAM" id="MobiDB-lite"/>
    </source>
</evidence>
<proteinExistence type="predicted"/>